<accession>A0A833VBL9</accession>
<feature type="compositionally biased region" description="Basic residues" evidence="1">
    <location>
        <begin position="29"/>
        <end position="41"/>
    </location>
</feature>
<name>A0A833VBL9_9POAL</name>
<sequence length="83" mass="9755">MEAQSAQGDYIQLHEKRYGKRLDHDERQRKRKAREVKKRSRVAQQVRPVAEEEVFKVIRTGKRKISPENHRSMSVSSGPRDPS</sequence>
<dbReference type="AlphaFoldDB" id="A0A833VBL9"/>
<evidence type="ECO:0000313" key="2">
    <source>
        <dbReference type="EMBL" id="KAF3332621.1"/>
    </source>
</evidence>
<feature type="region of interest" description="Disordered" evidence="1">
    <location>
        <begin position="1"/>
        <end position="42"/>
    </location>
</feature>
<protein>
    <submittedName>
        <fullName evidence="2">Uncharacterized protein</fullName>
    </submittedName>
</protein>
<dbReference type="Proteomes" id="UP000623129">
    <property type="component" value="Unassembled WGS sequence"/>
</dbReference>
<gene>
    <name evidence="2" type="ORF">FCM35_KLT02198</name>
</gene>
<comment type="caution">
    <text evidence="2">The sequence shown here is derived from an EMBL/GenBank/DDBJ whole genome shotgun (WGS) entry which is preliminary data.</text>
</comment>
<feature type="compositionally biased region" description="Basic and acidic residues" evidence="1">
    <location>
        <begin position="12"/>
        <end position="28"/>
    </location>
</feature>
<dbReference type="PANTHER" id="PTHR12642">
    <property type="entry name" value="RIBOSOME BIOGENESIS PROTEIN NSA2 HOMOLOG"/>
    <property type="match status" value="1"/>
</dbReference>
<evidence type="ECO:0000256" key="1">
    <source>
        <dbReference type="SAM" id="MobiDB-lite"/>
    </source>
</evidence>
<feature type="region of interest" description="Disordered" evidence="1">
    <location>
        <begin position="60"/>
        <end position="83"/>
    </location>
</feature>
<evidence type="ECO:0000313" key="3">
    <source>
        <dbReference type="Proteomes" id="UP000623129"/>
    </source>
</evidence>
<reference evidence="2" key="1">
    <citation type="submission" date="2020-01" db="EMBL/GenBank/DDBJ databases">
        <title>Genome sequence of Kobresia littledalei, the first chromosome-level genome in the family Cyperaceae.</title>
        <authorList>
            <person name="Qu G."/>
        </authorList>
    </citation>
    <scope>NUCLEOTIDE SEQUENCE</scope>
    <source>
        <strain evidence="2">C.B.Clarke</strain>
        <tissue evidence="2">Leaf</tissue>
    </source>
</reference>
<dbReference type="OrthoDB" id="1847590at2759"/>
<proteinExistence type="predicted"/>
<organism evidence="2 3">
    <name type="scientific">Carex littledalei</name>
    <dbReference type="NCBI Taxonomy" id="544730"/>
    <lineage>
        <taxon>Eukaryota</taxon>
        <taxon>Viridiplantae</taxon>
        <taxon>Streptophyta</taxon>
        <taxon>Embryophyta</taxon>
        <taxon>Tracheophyta</taxon>
        <taxon>Spermatophyta</taxon>
        <taxon>Magnoliopsida</taxon>
        <taxon>Liliopsida</taxon>
        <taxon>Poales</taxon>
        <taxon>Cyperaceae</taxon>
        <taxon>Cyperoideae</taxon>
        <taxon>Cariceae</taxon>
        <taxon>Carex</taxon>
        <taxon>Carex subgen. Euthyceras</taxon>
    </lineage>
</organism>
<keyword evidence="3" id="KW-1185">Reference proteome</keyword>
<dbReference type="EMBL" id="SWLB01000011">
    <property type="protein sequence ID" value="KAF3332621.1"/>
    <property type="molecule type" value="Genomic_DNA"/>
</dbReference>
<dbReference type="InterPro" id="IPR039411">
    <property type="entry name" value="NSA2_fam"/>
</dbReference>